<dbReference type="Proteomes" id="UP001609186">
    <property type="component" value="Unassembled WGS sequence"/>
</dbReference>
<dbReference type="InterPro" id="IPR020846">
    <property type="entry name" value="MFS_dom"/>
</dbReference>
<sequence>HHSLWAALSSGRVWLLGMIDLSLMMSTYAISFWLPTIIREAGVKSTADIGLLTAIPNAFAIAALLLCGISSDRRRERRWHIVVPFLVSGAALAVAATGSHGTLATVLLFSLINAGAAAAMPVVWALPSTF</sequence>
<dbReference type="SUPFAM" id="SSF103473">
    <property type="entry name" value="MFS general substrate transporter"/>
    <property type="match status" value="1"/>
</dbReference>
<keyword evidence="2" id="KW-0813">Transport</keyword>
<proteinExistence type="predicted"/>
<feature type="transmembrane region" description="Helical" evidence="6">
    <location>
        <begin position="79"/>
        <end position="97"/>
    </location>
</feature>
<dbReference type="RefSeq" id="WP_395132197.1">
    <property type="nucleotide sequence ID" value="NZ_JBIMPM010000200.1"/>
</dbReference>
<dbReference type="InterPro" id="IPR011701">
    <property type="entry name" value="MFS"/>
</dbReference>
<reference evidence="8 9" key="1">
    <citation type="submission" date="2024-10" db="EMBL/GenBank/DDBJ databases">
        <title>Burkholderia semiarida in Mexico.</title>
        <authorList>
            <person name="Estrada P."/>
        </authorList>
    </citation>
    <scope>NUCLEOTIDE SEQUENCE [LARGE SCALE GENOMIC DNA]</scope>
    <source>
        <strain evidence="8 9">CLM7-1</strain>
    </source>
</reference>
<keyword evidence="5 6" id="KW-0472">Membrane</keyword>
<evidence type="ECO:0000256" key="2">
    <source>
        <dbReference type="ARBA" id="ARBA00022448"/>
    </source>
</evidence>
<keyword evidence="4 6" id="KW-1133">Transmembrane helix</keyword>
<evidence type="ECO:0000256" key="6">
    <source>
        <dbReference type="SAM" id="Phobius"/>
    </source>
</evidence>
<evidence type="ECO:0000256" key="4">
    <source>
        <dbReference type="ARBA" id="ARBA00022989"/>
    </source>
</evidence>
<feature type="domain" description="Major facilitator superfamily (MFS) profile" evidence="7">
    <location>
        <begin position="6"/>
        <end position="130"/>
    </location>
</feature>
<evidence type="ECO:0000256" key="3">
    <source>
        <dbReference type="ARBA" id="ARBA00022692"/>
    </source>
</evidence>
<feature type="transmembrane region" description="Helical" evidence="6">
    <location>
        <begin position="12"/>
        <end position="34"/>
    </location>
</feature>
<name>A0ABW7LDS1_9BURK</name>
<feature type="transmembrane region" description="Helical" evidence="6">
    <location>
        <begin position="103"/>
        <end position="126"/>
    </location>
</feature>
<evidence type="ECO:0000256" key="5">
    <source>
        <dbReference type="ARBA" id="ARBA00023136"/>
    </source>
</evidence>
<comment type="caution">
    <text evidence="8">The sequence shown here is derived from an EMBL/GenBank/DDBJ whole genome shotgun (WGS) entry which is preliminary data.</text>
</comment>
<keyword evidence="9" id="KW-1185">Reference proteome</keyword>
<comment type="subcellular location">
    <subcellularLocation>
        <location evidence="1">Membrane</location>
        <topology evidence="1">Multi-pass membrane protein</topology>
    </subcellularLocation>
</comment>
<feature type="non-terminal residue" evidence="8">
    <location>
        <position position="130"/>
    </location>
</feature>
<dbReference type="Pfam" id="PF07690">
    <property type="entry name" value="MFS_1"/>
    <property type="match status" value="1"/>
</dbReference>
<dbReference type="PANTHER" id="PTHR43791">
    <property type="entry name" value="PERMEASE-RELATED"/>
    <property type="match status" value="1"/>
</dbReference>
<dbReference type="InterPro" id="IPR036259">
    <property type="entry name" value="MFS_trans_sf"/>
</dbReference>
<evidence type="ECO:0000259" key="7">
    <source>
        <dbReference type="PROSITE" id="PS50850"/>
    </source>
</evidence>
<feature type="non-terminal residue" evidence="8">
    <location>
        <position position="1"/>
    </location>
</feature>
<organism evidence="8 9">
    <name type="scientific">Burkholderia semiarida</name>
    <dbReference type="NCBI Taxonomy" id="2843303"/>
    <lineage>
        <taxon>Bacteria</taxon>
        <taxon>Pseudomonadati</taxon>
        <taxon>Pseudomonadota</taxon>
        <taxon>Betaproteobacteria</taxon>
        <taxon>Burkholderiales</taxon>
        <taxon>Burkholderiaceae</taxon>
        <taxon>Burkholderia</taxon>
        <taxon>Burkholderia cepacia complex</taxon>
    </lineage>
</organism>
<evidence type="ECO:0000313" key="8">
    <source>
        <dbReference type="EMBL" id="MFH5256212.1"/>
    </source>
</evidence>
<dbReference type="EMBL" id="JBIMPM010000200">
    <property type="protein sequence ID" value="MFH5256212.1"/>
    <property type="molecule type" value="Genomic_DNA"/>
</dbReference>
<dbReference type="PROSITE" id="PS50850">
    <property type="entry name" value="MFS"/>
    <property type="match status" value="1"/>
</dbReference>
<evidence type="ECO:0000256" key="1">
    <source>
        <dbReference type="ARBA" id="ARBA00004141"/>
    </source>
</evidence>
<keyword evidence="3 6" id="KW-0812">Transmembrane</keyword>
<evidence type="ECO:0000313" key="9">
    <source>
        <dbReference type="Proteomes" id="UP001609186"/>
    </source>
</evidence>
<accession>A0ABW7LDS1</accession>
<dbReference type="Gene3D" id="1.20.1250.20">
    <property type="entry name" value="MFS general substrate transporter like domains"/>
    <property type="match status" value="1"/>
</dbReference>
<dbReference type="PANTHER" id="PTHR43791:SF36">
    <property type="entry name" value="TRANSPORTER, PUTATIVE (AFU_ORTHOLOGUE AFUA_6G08340)-RELATED"/>
    <property type="match status" value="1"/>
</dbReference>
<protein>
    <submittedName>
        <fullName evidence="8">MFS transporter</fullName>
    </submittedName>
</protein>
<feature type="transmembrane region" description="Helical" evidence="6">
    <location>
        <begin position="49"/>
        <end position="67"/>
    </location>
</feature>
<gene>
    <name evidence="8" type="ORF">ACGTRS_33800</name>
</gene>